<gene>
    <name evidence="2" type="ORF">SAMN05216258_105522</name>
</gene>
<dbReference type="RefSeq" id="WP_177236247.1">
    <property type="nucleotide sequence ID" value="NZ_FOQH01000005.1"/>
</dbReference>
<evidence type="ECO:0000256" key="1">
    <source>
        <dbReference type="SAM" id="MobiDB-lite"/>
    </source>
</evidence>
<name>A0A1I3H671_9RHOB</name>
<keyword evidence="3" id="KW-1185">Reference proteome</keyword>
<accession>A0A1I3H671</accession>
<proteinExistence type="predicted"/>
<dbReference type="Proteomes" id="UP000199377">
    <property type="component" value="Unassembled WGS sequence"/>
</dbReference>
<evidence type="ECO:0000313" key="3">
    <source>
        <dbReference type="Proteomes" id="UP000199377"/>
    </source>
</evidence>
<dbReference type="SUPFAM" id="SSF52540">
    <property type="entry name" value="P-loop containing nucleoside triphosphate hydrolases"/>
    <property type="match status" value="1"/>
</dbReference>
<dbReference type="EMBL" id="FOQH01000005">
    <property type="protein sequence ID" value="SFI31216.1"/>
    <property type="molecule type" value="Genomic_DNA"/>
</dbReference>
<feature type="region of interest" description="Disordered" evidence="1">
    <location>
        <begin position="221"/>
        <end position="241"/>
    </location>
</feature>
<sequence length="241" mass="24888">MSRDPLRALLGAERRPRPALSLAEPREGAAGAEAAALALGRAHEVCGPSAAVFAAMAAARLAAQAGPGPVLWIRGPRAEGATNPDGLARFLDPARLVLATPRRPEDALWCAEEALRAGAAGLAVVELPAPPGLTPVRRLHLAAEAGAAPAAGQGAPPPLALLLTPDPGGAQGVETRWRMSPAASRPGPGGRPEPCWRLELLRARMVRPRRWLVAWTEGAPHGALDLQPEPPAARRSGLVSA</sequence>
<evidence type="ECO:0000313" key="2">
    <source>
        <dbReference type="EMBL" id="SFI31216.1"/>
    </source>
</evidence>
<dbReference type="AlphaFoldDB" id="A0A1I3H671"/>
<dbReference type="InterPro" id="IPR027417">
    <property type="entry name" value="P-loop_NTPase"/>
</dbReference>
<dbReference type="Gene3D" id="3.40.50.300">
    <property type="entry name" value="P-loop containing nucleotide triphosphate hydrolases"/>
    <property type="match status" value="1"/>
</dbReference>
<organism evidence="2 3">
    <name type="scientific">Albimonas pacifica</name>
    <dbReference type="NCBI Taxonomy" id="1114924"/>
    <lineage>
        <taxon>Bacteria</taxon>
        <taxon>Pseudomonadati</taxon>
        <taxon>Pseudomonadota</taxon>
        <taxon>Alphaproteobacteria</taxon>
        <taxon>Rhodobacterales</taxon>
        <taxon>Paracoccaceae</taxon>
        <taxon>Albimonas</taxon>
    </lineage>
</organism>
<reference evidence="2 3" key="1">
    <citation type="submission" date="2016-10" db="EMBL/GenBank/DDBJ databases">
        <authorList>
            <person name="de Groot N.N."/>
        </authorList>
    </citation>
    <scope>NUCLEOTIDE SEQUENCE [LARGE SCALE GENOMIC DNA]</scope>
    <source>
        <strain evidence="2 3">CGMCC 1.11030</strain>
    </source>
</reference>
<dbReference type="STRING" id="1114924.SAMN05216258_105522"/>
<protein>
    <submittedName>
        <fullName evidence="2">Protein ImuA</fullName>
    </submittedName>
</protein>